<evidence type="ECO:0000313" key="1">
    <source>
        <dbReference type="EMBL" id="KAH7925555.1"/>
    </source>
</evidence>
<keyword evidence="2" id="KW-1185">Reference proteome</keyword>
<sequence length="109" mass="12508">MTNIFREHSSGTGAPIAVNSDGNDRAKVKCCVTCTRSIILWDSISNQGPHSGMPSGRPHTRQVLSERLHMRLGTCRYKSLHFKYNKLTFSLYLLYAQRWKISLHPCYEH</sequence>
<proteinExistence type="predicted"/>
<accession>A0ACB8BIB7</accession>
<dbReference type="EMBL" id="MU266399">
    <property type="protein sequence ID" value="KAH7925555.1"/>
    <property type="molecule type" value="Genomic_DNA"/>
</dbReference>
<gene>
    <name evidence="1" type="ORF">BV22DRAFT_423050</name>
</gene>
<protein>
    <submittedName>
        <fullName evidence="1">Uncharacterized protein</fullName>
    </submittedName>
</protein>
<reference evidence="1" key="1">
    <citation type="journal article" date="2021" name="New Phytol.">
        <title>Evolutionary innovations through gain and loss of genes in the ectomycorrhizal Boletales.</title>
        <authorList>
            <person name="Wu G."/>
            <person name="Miyauchi S."/>
            <person name="Morin E."/>
            <person name="Kuo A."/>
            <person name="Drula E."/>
            <person name="Varga T."/>
            <person name="Kohler A."/>
            <person name="Feng B."/>
            <person name="Cao Y."/>
            <person name="Lipzen A."/>
            <person name="Daum C."/>
            <person name="Hundley H."/>
            <person name="Pangilinan J."/>
            <person name="Johnson J."/>
            <person name="Barry K."/>
            <person name="LaButti K."/>
            <person name="Ng V."/>
            <person name="Ahrendt S."/>
            <person name="Min B."/>
            <person name="Choi I.G."/>
            <person name="Park H."/>
            <person name="Plett J.M."/>
            <person name="Magnuson J."/>
            <person name="Spatafora J.W."/>
            <person name="Nagy L.G."/>
            <person name="Henrissat B."/>
            <person name="Grigoriev I.V."/>
            <person name="Yang Z.L."/>
            <person name="Xu J."/>
            <person name="Martin F.M."/>
        </authorList>
    </citation>
    <scope>NUCLEOTIDE SEQUENCE</scope>
    <source>
        <strain evidence="1">KUC20120723A-06</strain>
    </source>
</reference>
<evidence type="ECO:0000313" key="2">
    <source>
        <dbReference type="Proteomes" id="UP000790709"/>
    </source>
</evidence>
<comment type="caution">
    <text evidence="1">The sequence shown here is derived from an EMBL/GenBank/DDBJ whole genome shotgun (WGS) entry which is preliminary data.</text>
</comment>
<dbReference type="Proteomes" id="UP000790709">
    <property type="component" value="Unassembled WGS sequence"/>
</dbReference>
<name>A0ACB8BIB7_9AGAM</name>
<organism evidence="1 2">
    <name type="scientific">Leucogyrophana mollusca</name>
    <dbReference type="NCBI Taxonomy" id="85980"/>
    <lineage>
        <taxon>Eukaryota</taxon>
        <taxon>Fungi</taxon>
        <taxon>Dikarya</taxon>
        <taxon>Basidiomycota</taxon>
        <taxon>Agaricomycotina</taxon>
        <taxon>Agaricomycetes</taxon>
        <taxon>Agaricomycetidae</taxon>
        <taxon>Boletales</taxon>
        <taxon>Boletales incertae sedis</taxon>
        <taxon>Leucogyrophana</taxon>
    </lineage>
</organism>